<accession>A0A084W639</accession>
<dbReference type="AlphaFoldDB" id="A0A084W639"/>
<name>A0A084W639_ANOSI</name>
<evidence type="ECO:0000313" key="2">
    <source>
        <dbReference type="EnsemblMetazoa" id="ASIC013543-PA"/>
    </source>
</evidence>
<organism evidence="1">
    <name type="scientific">Anopheles sinensis</name>
    <name type="common">Mosquito</name>
    <dbReference type="NCBI Taxonomy" id="74873"/>
    <lineage>
        <taxon>Eukaryota</taxon>
        <taxon>Metazoa</taxon>
        <taxon>Ecdysozoa</taxon>
        <taxon>Arthropoda</taxon>
        <taxon>Hexapoda</taxon>
        <taxon>Insecta</taxon>
        <taxon>Pterygota</taxon>
        <taxon>Neoptera</taxon>
        <taxon>Endopterygota</taxon>
        <taxon>Diptera</taxon>
        <taxon>Nematocera</taxon>
        <taxon>Culicoidea</taxon>
        <taxon>Culicidae</taxon>
        <taxon>Anophelinae</taxon>
        <taxon>Anopheles</taxon>
    </lineage>
</organism>
<reference evidence="2" key="2">
    <citation type="submission" date="2020-05" db="UniProtKB">
        <authorList>
            <consortium name="EnsemblMetazoa"/>
        </authorList>
    </citation>
    <scope>IDENTIFICATION</scope>
</reference>
<reference evidence="1 3" key="1">
    <citation type="journal article" date="2014" name="BMC Genomics">
        <title>Genome sequence of Anopheles sinensis provides insight into genetics basis of mosquito competence for malaria parasites.</title>
        <authorList>
            <person name="Zhou D."/>
            <person name="Zhang D."/>
            <person name="Ding G."/>
            <person name="Shi L."/>
            <person name="Hou Q."/>
            <person name="Ye Y."/>
            <person name="Xu Y."/>
            <person name="Zhou H."/>
            <person name="Xiong C."/>
            <person name="Li S."/>
            <person name="Yu J."/>
            <person name="Hong S."/>
            <person name="Yu X."/>
            <person name="Zou P."/>
            <person name="Chen C."/>
            <person name="Chang X."/>
            <person name="Wang W."/>
            <person name="Lv Y."/>
            <person name="Sun Y."/>
            <person name="Ma L."/>
            <person name="Shen B."/>
            <person name="Zhu C."/>
        </authorList>
    </citation>
    <scope>NUCLEOTIDE SEQUENCE [LARGE SCALE GENOMIC DNA]</scope>
</reference>
<proteinExistence type="predicted"/>
<dbReference type="EMBL" id="ATLV01020721">
    <property type="status" value="NOT_ANNOTATED_CDS"/>
    <property type="molecule type" value="Genomic_DNA"/>
</dbReference>
<dbReference type="Proteomes" id="UP000030765">
    <property type="component" value="Unassembled WGS sequence"/>
</dbReference>
<keyword evidence="3" id="KW-1185">Reference proteome</keyword>
<dbReference type="EnsemblMetazoa" id="ASIC013543-RA">
    <property type="protein sequence ID" value="ASIC013543-PA"/>
    <property type="gene ID" value="ASIC013543"/>
</dbReference>
<protein>
    <submittedName>
        <fullName evidence="1 2">Exporter of the RND superfamily protein-like protein</fullName>
    </submittedName>
</protein>
<dbReference type="VEuPathDB" id="VectorBase:ASIC013543"/>
<evidence type="ECO:0000313" key="1">
    <source>
        <dbReference type="EMBL" id="KFB45683.1"/>
    </source>
</evidence>
<evidence type="ECO:0000313" key="3">
    <source>
        <dbReference type="Proteomes" id="UP000030765"/>
    </source>
</evidence>
<gene>
    <name evidence="1" type="ORF">ZHAS_00013543</name>
</gene>
<sequence length="143" mass="15590">MTDESVVILVATVEDAVAAVGEDETVEVEAAVGEDKPVEVEAAVGGDETVEVVAVVETEVEAIAITMIKDIVKRTVRGERSIDQIVKEAINTNESVKAEALAMQALEVLKILRENDEAVVIVMPKKILHRRRRNVNNNCKNIM</sequence>
<dbReference type="EMBL" id="KE525305">
    <property type="protein sequence ID" value="KFB45683.1"/>
    <property type="molecule type" value="Genomic_DNA"/>
</dbReference>